<dbReference type="FunFam" id="3.40.50.10810:FF:000005">
    <property type="entry name" value="Photoperiod-independent early flowering 1"/>
    <property type="match status" value="1"/>
</dbReference>
<dbReference type="PROSITE" id="PS51192">
    <property type="entry name" value="HELICASE_ATP_BIND_1"/>
    <property type="match status" value="1"/>
</dbReference>
<feature type="compositionally biased region" description="Basic residues" evidence="10">
    <location>
        <begin position="1295"/>
        <end position="1304"/>
    </location>
</feature>
<dbReference type="FunFam" id="1.20.120.850:FF:000012">
    <property type="entry name" value="protein PHOTOPERIOD-INDEPENDENT EARLY FLOWERING 1 isoform X3"/>
    <property type="match status" value="1"/>
</dbReference>
<keyword evidence="6" id="KW-0067">ATP-binding</keyword>
<dbReference type="Gene3D" id="1.20.120.850">
    <property type="entry name" value="SWI2/SNF2 ATPases, N-terminal domain"/>
    <property type="match status" value="1"/>
</dbReference>
<feature type="compositionally biased region" description="Polar residues" evidence="10">
    <location>
        <begin position="1662"/>
        <end position="1672"/>
    </location>
</feature>
<dbReference type="PANTHER" id="PTHR45685:SF1">
    <property type="entry name" value="HELICASE SRCAP"/>
    <property type="match status" value="1"/>
</dbReference>
<keyword evidence="3" id="KW-0547">Nucleotide-binding</keyword>
<feature type="region of interest" description="Disordered" evidence="10">
    <location>
        <begin position="1256"/>
        <end position="1308"/>
    </location>
</feature>
<comment type="subcellular location">
    <subcellularLocation>
        <location evidence="1">Nucleus</location>
    </subcellularLocation>
</comment>
<keyword evidence="7" id="KW-0156">Chromatin regulator</keyword>
<gene>
    <name evidence="13" type="ORF">F751_4930</name>
</gene>
<dbReference type="InterPro" id="IPR001650">
    <property type="entry name" value="Helicase_C-like"/>
</dbReference>
<evidence type="ECO:0000256" key="10">
    <source>
        <dbReference type="SAM" id="MobiDB-lite"/>
    </source>
</evidence>
<dbReference type="Gene3D" id="3.40.50.300">
    <property type="entry name" value="P-loop containing nucleotide triphosphate hydrolases"/>
    <property type="match status" value="1"/>
</dbReference>
<keyword evidence="9" id="KW-0539">Nucleus</keyword>
<feature type="compositionally biased region" description="Low complexity" evidence="10">
    <location>
        <begin position="276"/>
        <end position="292"/>
    </location>
</feature>
<dbReference type="Gene3D" id="3.40.50.10810">
    <property type="entry name" value="Tandem AAA-ATPase domain"/>
    <property type="match status" value="1"/>
</dbReference>
<feature type="region of interest" description="Disordered" evidence="10">
    <location>
        <begin position="1145"/>
        <end position="1175"/>
    </location>
</feature>
<feature type="compositionally biased region" description="Pro residues" evidence="10">
    <location>
        <begin position="1735"/>
        <end position="1751"/>
    </location>
</feature>
<feature type="domain" description="Helicase ATP-binding" evidence="11">
    <location>
        <begin position="378"/>
        <end position="543"/>
    </location>
</feature>
<dbReference type="CDD" id="cd18003">
    <property type="entry name" value="DEXQc_SRCAP"/>
    <property type="match status" value="1"/>
</dbReference>
<dbReference type="CDD" id="cd18793">
    <property type="entry name" value="SF2_C_SNF"/>
    <property type="match status" value="1"/>
</dbReference>
<evidence type="ECO:0000313" key="13">
    <source>
        <dbReference type="EMBL" id="KFM26869.1"/>
    </source>
</evidence>
<dbReference type="InterPro" id="IPR049730">
    <property type="entry name" value="SNF2/RAD54-like_C"/>
</dbReference>
<feature type="compositionally biased region" description="Low complexity" evidence="10">
    <location>
        <begin position="1432"/>
        <end position="1454"/>
    </location>
</feature>
<dbReference type="KEGG" id="apro:F751_4930"/>
<dbReference type="GO" id="GO:0000812">
    <property type="term" value="C:Swr1 complex"/>
    <property type="evidence" value="ECO:0007669"/>
    <property type="project" value="TreeGrafter"/>
</dbReference>
<proteinExistence type="inferred from homology"/>
<evidence type="ECO:0000259" key="11">
    <source>
        <dbReference type="PROSITE" id="PS51192"/>
    </source>
</evidence>
<evidence type="ECO:0000256" key="3">
    <source>
        <dbReference type="ARBA" id="ARBA00022741"/>
    </source>
</evidence>
<dbReference type="GO" id="GO:0005524">
    <property type="term" value="F:ATP binding"/>
    <property type="evidence" value="ECO:0007669"/>
    <property type="project" value="UniProtKB-KW"/>
</dbReference>
<feature type="compositionally biased region" description="Basic and acidic residues" evidence="10">
    <location>
        <begin position="253"/>
        <end position="275"/>
    </location>
</feature>
<dbReference type="PROSITE" id="PS51194">
    <property type="entry name" value="HELICASE_CTER"/>
    <property type="match status" value="1"/>
</dbReference>
<evidence type="ECO:0000256" key="6">
    <source>
        <dbReference type="ARBA" id="ARBA00022840"/>
    </source>
</evidence>
<dbReference type="GO" id="GO:0006338">
    <property type="term" value="P:chromatin remodeling"/>
    <property type="evidence" value="ECO:0007669"/>
    <property type="project" value="TreeGrafter"/>
</dbReference>
<dbReference type="Pfam" id="PF00176">
    <property type="entry name" value="SNF2-rel_dom"/>
    <property type="match status" value="1"/>
</dbReference>
<dbReference type="InterPro" id="IPR000330">
    <property type="entry name" value="SNF2_N"/>
</dbReference>
<dbReference type="RefSeq" id="XP_011399817.1">
    <property type="nucleotide sequence ID" value="XM_011401515.1"/>
</dbReference>
<dbReference type="SMART" id="SM00490">
    <property type="entry name" value="HELICc"/>
    <property type="match status" value="1"/>
</dbReference>
<feature type="compositionally biased region" description="Low complexity" evidence="10">
    <location>
        <begin position="1147"/>
        <end position="1171"/>
    </location>
</feature>
<dbReference type="GeneID" id="23616321"/>
<evidence type="ECO:0000256" key="1">
    <source>
        <dbReference type="ARBA" id="ARBA00004123"/>
    </source>
</evidence>
<reference evidence="13 14" key="1">
    <citation type="journal article" date="2014" name="BMC Genomics">
        <title>Oil accumulation mechanisms of the oleaginous microalga Chlorella protothecoides revealed through its genome, transcriptomes, and proteomes.</title>
        <authorList>
            <person name="Gao C."/>
            <person name="Wang Y."/>
            <person name="Shen Y."/>
            <person name="Yan D."/>
            <person name="He X."/>
            <person name="Dai J."/>
            <person name="Wu Q."/>
        </authorList>
    </citation>
    <scope>NUCLEOTIDE SEQUENCE [LARGE SCALE GENOMIC DNA]</scope>
    <source>
        <strain evidence="13 14">0710</strain>
    </source>
</reference>
<evidence type="ECO:0000256" key="2">
    <source>
        <dbReference type="ARBA" id="ARBA00009220"/>
    </source>
</evidence>
<evidence type="ECO:0000256" key="7">
    <source>
        <dbReference type="ARBA" id="ARBA00022853"/>
    </source>
</evidence>
<feature type="compositionally biased region" description="Basic and acidic residues" evidence="10">
    <location>
        <begin position="1"/>
        <end position="10"/>
    </location>
</feature>
<feature type="compositionally biased region" description="Acidic residues" evidence="10">
    <location>
        <begin position="167"/>
        <end position="183"/>
    </location>
</feature>
<evidence type="ECO:0000259" key="12">
    <source>
        <dbReference type="PROSITE" id="PS51194"/>
    </source>
</evidence>
<dbReference type="InterPro" id="IPR027417">
    <property type="entry name" value="P-loop_NTPase"/>
</dbReference>
<keyword evidence="4" id="KW-0378">Hydrolase</keyword>
<dbReference type="PANTHER" id="PTHR45685">
    <property type="entry name" value="HELICASE SRCAP-RELATED"/>
    <property type="match status" value="1"/>
</dbReference>
<comment type="similarity">
    <text evidence="2">Belongs to the SNF2/RAD54 helicase family. SWR1 subfamily.</text>
</comment>
<evidence type="ECO:0000256" key="4">
    <source>
        <dbReference type="ARBA" id="ARBA00022801"/>
    </source>
</evidence>
<dbReference type="InterPro" id="IPR050520">
    <property type="entry name" value="INO80/SWR1_helicase"/>
</dbReference>
<accession>A0A087SMB5</accession>
<evidence type="ECO:0000256" key="8">
    <source>
        <dbReference type="ARBA" id="ARBA00023125"/>
    </source>
</evidence>
<dbReference type="OrthoDB" id="372624at2759"/>
<dbReference type="FunFam" id="3.40.50.300:FF:002272">
    <property type="entry name" value="protein PHOTOPERIOD-INDEPENDENT EARLY FLOWERING 1 isoform X1"/>
    <property type="match status" value="1"/>
</dbReference>
<evidence type="ECO:0000256" key="9">
    <source>
        <dbReference type="ARBA" id="ARBA00023242"/>
    </source>
</evidence>
<dbReference type="Proteomes" id="UP000028924">
    <property type="component" value="Unassembled WGS sequence"/>
</dbReference>
<dbReference type="EMBL" id="KL662137">
    <property type="protein sequence ID" value="KFM26869.1"/>
    <property type="molecule type" value="Genomic_DNA"/>
</dbReference>
<dbReference type="InterPro" id="IPR014001">
    <property type="entry name" value="Helicase_ATP-bd"/>
</dbReference>
<dbReference type="SMART" id="SM00487">
    <property type="entry name" value="DEXDc"/>
    <property type="match status" value="1"/>
</dbReference>
<feature type="region of interest" description="Disordered" evidence="10">
    <location>
        <begin position="1"/>
        <end position="30"/>
    </location>
</feature>
<dbReference type="GO" id="GO:0016887">
    <property type="term" value="F:ATP hydrolysis activity"/>
    <property type="evidence" value="ECO:0007669"/>
    <property type="project" value="TreeGrafter"/>
</dbReference>
<dbReference type="Pfam" id="PF00271">
    <property type="entry name" value="Helicase_C"/>
    <property type="match status" value="1"/>
</dbReference>
<dbReference type="GO" id="GO:0003677">
    <property type="term" value="F:DNA binding"/>
    <property type="evidence" value="ECO:0007669"/>
    <property type="project" value="UniProtKB-KW"/>
</dbReference>
<protein>
    <submittedName>
        <fullName evidence="13">Helicase swr1</fullName>
    </submittedName>
</protein>
<dbReference type="GO" id="GO:0042393">
    <property type="term" value="F:histone binding"/>
    <property type="evidence" value="ECO:0007669"/>
    <property type="project" value="TreeGrafter"/>
</dbReference>
<dbReference type="eggNOG" id="KOG0391">
    <property type="taxonomic scope" value="Eukaryota"/>
</dbReference>
<feature type="region of interest" description="Disordered" evidence="10">
    <location>
        <begin position="1632"/>
        <end position="1802"/>
    </location>
</feature>
<feature type="region of interest" description="Disordered" evidence="10">
    <location>
        <begin position="1416"/>
        <end position="1454"/>
    </location>
</feature>
<name>A0A087SMB5_AUXPR</name>
<dbReference type="STRING" id="3075.A0A087SMB5"/>
<feature type="compositionally biased region" description="Polar residues" evidence="10">
    <location>
        <begin position="1782"/>
        <end position="1792"/>
    </location>
</feature>
<dbReference type="GO" id="GO:0004386">
    <property type="term" value="F:helicase activity"/>
    <property type="evidence" value="ECO:0007669"/>
    <property type="project" value="UniProtKB-KW"/>
</dbReference>
<keyword evidence="8" id="KW-0238">DNA-binding</keyword>
<feature type="compositionally biased region" description="Low complexity" evidence="10">
    <location>
        <begin position="1639"/>
        <end position="1652"/>
    </location>
</feature>
<dbReference type="InterPro" id="IPR038718">
    <property type="entry name" value="SNF2-like_sf"/>
</dbReference>
<feature type="domain" description="Helicase C-terminal" evidence="12">
    <location>
        <begin position="923"/>
        <end position="1084"/>
    </location>
</feature>
<sequence>MASSDDEVHHGSYLGDSQWEDDQSQEDVRDRVVKQAAVIRDMRAATKVARSNKDLESRVLVRAREEERALRRRAAWIGKEVMSFWEKAGRVVAHRRRTEMDARKKEIMDKQVGAELDFLLGQTQKYSSMLAERLGTEEGGDLGPAPRCASPAGQAVPREAKTSEYGADSDDADDEATLEEEEAAALAEGYSRQAEKEEIDGLAADADVPLGQLLAAYGVPVAEQRAAEMDLADLMARYGYVRPGSGEEWEQEGAAREQEAATRRDAEEGTGRRGTDAAGGAPPQLGAPATAGTQAVSVSGVDGAVPSSAPAPGHSALATEEEGEGPAGDQTMAGALAAMAQVQPTGHTLDTTHVVTQTPFLLKGTLREYQHIGLDWLVTLYQKRLNGILADEMGLGKTIQTISLLSHLACEKGDWGPHLVVVPTSVMLNWEMEFKKWCPAFKLLTYYGSVKERAAKRQGWSKPNAFHVCITSYTLVLQDARMFKRKKWKYLILDEAHMIKNWKSQRWQTLLNFNSKRRLLITGTPLQNDLMELWSLMHFLMPQVFASHAQFKDWFSNPLTGMVEGSAEMNRAIVERLHAVLRPFLLRRLKRDVEKQLPAKHEHVVYCRLSKRQRQLYEEYMASSGTRATLATGNFLGIINCLMQLRKVCNHPDLFEPRPIISAFDMVPGLEFRVPGLVACNLLSLDQSLRQGGPFDALRYGTALWAALATRAAAELAASCVIGACTESETRSRLLPTQALVSGSLACALGWEPSTAALQAVHAALGQLAARARAWRAGRLAAMGGLSALRAGAALPPVGVDAEALLRLERPEDVHRLDASRCRHLEVSEFLKEAILLPEARLARMEDLLLTFLCYIPKARAPAPTLVCSRPDPSSVVAAAAASRALAQTWYSRGEVLHLARTRTSLFFPDKRLIQFDSGKLQELAGLLARLKAGGHRALIFTQMSKMLDVLESFLSLQGHTYVRLDGATKPEQRQMLMQRFNTDPKIFCFILSTRSGGVGMNLVGADTVIFYDSDWNPAMDAQAQDRCHRIGQTREVHIYRMISQHTIEENILKKSDQKRQLDFLAIQSGGFTTEMLTKLDPATLIAETAMGLKVGDPASGHGVSVKEPSSDEVAAAMAAAEDEGDAAAATALAKETAAEMDEFTKSSAAAASSSSPEAATVDEAAAGTAEAVDEGPLAADWASALRPVERYAVRWLENEVQAQYTVAEFDIEGMEAAEEEREAEIDEDEEQTLVADWDTGMATEAYRAQVEAAQAEAREREEAEAAWIQRGKAGASRGGGGSSGEEDTALSPRGRARAGKRERRAAGASLPLVPPPWEVQEDLVLCLALQHLLSTGHGREESAAAWRLVAHALASGAAATTQAGVGTAVRQGRGRRPEDCAARFAGMAAAAQRGDDAVRRAAAALAEVLRAGWSVHGGEDADGRGPGGPIPWGDGLPPGDGAAAGSDTPARTVGPSQAAAAAVVVALSAARARQRASGARGLTAVGGALAGLLSGVIAGQQVSPAVKTEGAGDGGAGTADFPEPGQVESVLAAVRQRCGSGAARVIAGRVPLVVETARMEGCRAAREALEHAFSRPSSELSRGVASPRAGVAQAAAGPLSSRPRTSLRAGVAAAVAAATIPAPSVGPALAQPPGAYTAPRSGPAPAASRPGVQPPRVEAGRQTNASPTSGRLQGGVESHWHAGPGSPRQWGGAAAPEGGQAGAGGRPGASHPGAWPVLPDGRPPQQWARSSGPQPGPRPRPLAAPQPGPHPAFSMHPNAGHLLQGGPPAHHYPLGGAPPQASLQGFPTPQTLPGVRPPALSSLSPQQLGMLLAHMQAQQAQQARLAALHRAQQARPAPNPGQLPPGYLQWPTQQLQPAHAQHAVQGQQYAAGVGSGLAGEPRLATGAASGSETLGYTHVPNVGWHPPADPQLNNER</sequence>
<evidence type="ECO:0000313" key="14">
    <source>
        <dbReference type="Proteomes" id="UP000028924"/>
    </source>
</evidence>
<dbReference type="SUPFAM" id="SSF52540">
    <property type="entry name" value="P-loop containing nucleoside triphosphate hydrolases"/>
    <property type="match status" value="2"/>
</dbReference>
<feature type="region of interest" description="Disordered" evidence="10">
    <location>
        <begin position="244"/>
        <end position="330"/>
    </location>
</feature>
<evidence type="ECO:0000256" key="5">
    <source>
        <dbReference type="ARBA" id="ARBA00022806"/>
    </source>
</evidence>
<organism evidence="13 14">
    <name type="scientific">Auxenochlorella protothecoides</name>
    <name type="common">Green microalga</name>
    <name type="synonym">Chlorella protothecoides</name>
    <dbReference type="NCBI Taxonomy" id="3075"/>
    <lineage>
        <taxon>Eukaryota</taxon>
        <taxon>Viridiplantae</taxon>
        <taxon>Chlorophyta</taxon>
        <taxon>core chlorophytes</taxon>
        <taxon>Trebouxiophyceae</taxon>
        <taxon>Chlorellales</taxon>
        <taxon>Chlorellaceae</taxon>
        <taxon>Auxenochlorella</taxon>
    </lineage>
</organism>
<keyword evidence="14" id="KW-1185">Reference proteome</keyword>
<keyword evidence="5 13" id="KW-0347">Helicase</keyword>
<feature type="region of interest" description="Disordered" evidence="10">
    <location>
        <begin position="136"/>
        <end position="198"/>
    </location>
</feature>